<sequence length="165" mass="18550">MSEVSNTRDRYCPYRTRAACPSAPIRPTQPLLTRASGDLSAEVITPWRGYIPNQHPGPPLLAVPSDTQLQSHRQIPVQLGLVQAYMHQGAREECYRDTGQIPFDLHHSAPPVNNMTVYPSHGGEVPLYLPGYNTPMTYKPDISCRSLADYHAAQNFHQRMMGWHS</sequence>
<protein>
    <submittedName>
        <fullName evidence="1">Uncharacterized protein</fullName>
    </submittedName>
</protein>
<proteinExistence type="predicted"/>
<feature type="non-terminal residue" evidence="1">
    <location>
        <position position="1"/>
    </location>
</feature>
<comment type="caution">
    <text evidence="1">The sequence shown here is derived from an EMBL/GenBank/DDBJ whole genome shotgun (WGS) entry which is preliminary data.</text>
</comment>
<keyword evidence="2" id="KW-1185">Reference proteome</keyword>
<reference evidence="1" key="2">
    <citation type="journal article" date="2020" name="Nat. Commun.">
        <title>Large-scale genome sequencing of mycorrhizal fungi provides insights into the early evolution of symbiotic traits.</title>
        <authorList>
            <person name="Miyauchi S."/>
            <person name="Kiss E."/>
            <person name="Kuo A."/>
            <person name="Drula E."/>
            <person name="Kohler A."/>
            <person name="Sanchez-Garcia M."/>
            <person name="Morin E."/>
            <person name="Andreopoulos B."/>
            <person name="Barry K.W."/>
            <person name="Bonito G."/>
            <person name="Buee M."/>
            <person name="Carver A."/>
            <person name="Chen C."/>
            <person name="Cichocki N."/>
            <person name="Clum A."/>
            <person name="Culley D."/>
            <person name="Crous P.W."/>
            <person name="Fauchery L."/>
            <person name="Girlanda M."/>
            <person name="Hayes R.D."/>
            <person name="Keri Z."/>
            <person name="LaButti K."/>
            <person name="Lipzen A."/>
            <person name="Lombard V."/>
            <person name="Magnuson J."/>
            <person name="Maillard F."/>
            <person name="Murat C."/>
            <person name="Nolan M."/>
            <person name="Ohm R.A."/>
            <person name="Pangilinan J."/>
            <person name="Pereira M.F."/>
            <person name="Perotto S."/>
            <person name="Peter M."/>
            <person name="Pfister S."/>
            <person name="Riley R."/>
            <person name="Sitrit Y."/>
            <person name="Stielow J.B."/>
            <person name="Szollosi G."/>
            <person name="Zifcakova L."/>
            <person name="Stursova M."/>
            <person name="Spatafora J.W."/>
            <person name="Tedersoo L."/>
            <person name="Vaario L.M."/>
            <person name="Yamada A."/>
            <person name="Yan M."/>
            <person name="Wang P."/>
            <person name="Xu J."/>
            <person name="Bruns T."/>
            <person name="Baldrian P."/>
            <person name="Vilgalys R."/>
            <person name="Dunand C."/>
            <person name="Henrissat B."/>
            <person name="Grigoriev I.V."/>
            <person name="Hibbett D."/>
            <person name="Nagy L.G."/>
            <person name="Martin F.M."/>
        </authorList>
    </citation>
    <scope>NUCLEOTIDE SEQUENCE</scope>
    <source>
        <strain evidence="1">Prilba</strain>
    </source>
</reference>
<reference evidence="1" key="1">
    <citation type="submission" date="2019-10" db="EMBL/GenBank/DDBJ databases">
        <authorList>
            <consortium name="DOE Joint Genome Institute"/>
            <person name="Kuo A."/>
            <person name="Miyauchi S."/>
            <person name="Kiss E."/>
            <person name="Drula E."/>
            <person name="Kohler A."/>
            <person name="Sanchez-Garcia M."/>
            <person name="Andreopoulos B."/>
            <person name="Barry K.W."/>
            <person name="Bonito G."/>
            <person name="Buee M."/>
            <person name="Carver A."/>
            <person name="Chen C."/>
            <person name="Cichocki N."/>
            <person name="Clum A."/>
            <person name="Culley D."/>
            <person name="Crous P.W."/>
            <person name="Fauchery L."/>
            <person name="Girlanda M."/>
            <person name="Hayes R."/>
            <person name="Keri Z."/>
            <person name="LaButti K."/>
            <person name="Lipzen A."/>
            <person name="Lombard V."/>
            <person name="Magnuson J."/>
            <person name="Maillard F."/>
            <person name="Morin E."/>
            <person name="Murat C."/>
            <person name="Nolan M."/>
            <person name="Ohm R."/>
            <person name="Pangilinan J."/>
            <person name="Pereira M."/>
            <person name="Perotto S."/>
            <person name="Peter M."/>
            <person name="Riley R."/>
            <person name="Sitrit Y."/>
            <person name="Stielow B."/>
            <person name="Szollosi G."/>
            <person name="Zifcakova L."/>
            <person name="Stursova M."/>
            <person name="Spatafora J.W."/>
            <person name="Tedersoo L."/>
            <person name="Vaario L.-M."/>
            <person name="Yamada A."/>
            <person name="Yan M."/>
            <person name="Wang P."/>
            <person name="Xu J."/>
            <person name="Bruns T."/>
            <person name="Baldrian P."/>
            <person name="Vilgalys R."/>
            <person name="Henrissat B."/>
            <person name="Grigoriev I.V."/>
            <person name="Hibbett D."/>
            <person name="Nagy L.G."/>
            <person name="Martin F.M."/>
        </authorList>
    </citation>
    <scope>NUCLEOTIDE SEQUENCE</scope>
    <source>
        <strain evidence="1">Prilba</strain>
    </source>
</reference>
<dbReference type="Proteomes" id="UP000759537">
    <property type="component" value="Unassembled WGS sequence"/>
</dbReference>
<dbReference type="OrthoDB" id="3312768at2759"/>
<dbReference type="EMBL" id="WHVB01000014">
    <property type="protein sequence ID" value="KAF8476615.1"/>
    <property type="molecule type" value="Genomic_DNA"/>
</dbReference>
<name>A0A9P5MS30_9AGAM</name>
<organism evidence="1 2">
    <name type="scientific">Russula ochroleuca</name>
    <dbReference type="NCBI Taxonomy" id="152965"/>
    <lineage>
        <taxon>Eukaryota</taxon>
        <taxon>Fungi</taxon>
        <taxon>Dikarya</taxon>
        <taxon>Basidiomycota</taxon>
        <taxon>Agaricomycotina</taxon>
        <taxon>Agaricomycetes</taxon>
        <taxon>Russulales</taxon>
        <taxon>Russulaceae</taxon>
        <taxon>Russula</taxon>
    </lineage>
</organism>
<evidence type="ECO:0000313" key="2">
    <source>
        <dbReference type="Proteomes" id="UP000759537"/>
    </source>
</evidence>
<evidence type="ECO:0000313" key="1">
    <source>
        <dbReference type="EMBL" id="KAF8476615.1"/>
    </source>
</evidence>
<dbReference type="AlphaFoldDB" id="A0A9P5MS30"/>
<accession>A0A9P5MS30</accession>
<gene>
    <name evidence="1" type="ORF">DFH94DRAFT_756995</name>
</gene>